<evidence type="ECO:0000313" key="2">
    <source>
        <dbReference type="EMBL" id="CAK0804644.1"/>
    </source>
</evidence>
<keyword evidence="3" id="KW-1185">Reference proteome</keyword>
<sequence length="225" mass="23643">MAPEARPEAVGRGAADDPASPPCGGAVAAAVMGASADSREILRISMTGASPLGDLNVRGVSGGPERLRPWPPRPRLATAGGSPRSASAETDDEDLPRSVSAPAIPASTPKGLRPSVLGMPGALQRANSLTPSHQTDASDAEGRSWRRKPSHNSTFNSSDVAKSAHTASVRRLSTHICSDQLPAPVADCTPAMVERMLVDESEKMLKKFTSRAYENNFEAVQLERQ</sequence>
<organism evidence="2 3">
    <name type="scientific">Prorocentrum cordatum</name>
    <dbReference type="NCBI Taxonomy" id="2364126"/>
    <lineage>
        <taxon>Eukaryota</taxon>
        <taxon>Sar</taxon>
        <taxon>Alveolata</taxon>
        <taxon>Dinophyceae</taxon>
        <taxon>Prorocentrales</taxon>
        <taxon>Prorocentraceae</taxon>
        <taxon>Prorocentrum</taxon>
    </lineage>
</organism>
<feature type="non-terminal residue" evidence="2">
    <location>
        <position position="225"/>
    </location>
</feature>
<gene>
    <name evidence="2" type="ORF">PCOR1329_LOCUS11377</name>
</gene>
<accession>A0ABN9QMD9</accession>
<feature type="region of interest" description="Disordered" evidence="1">
    <location>
        <begin position="46"/>
        <end position="162"/>
    </location>
</feature>
<dbReference type="Proteomes" id="UP001189429">
    <property type="component" value="Unassembled WGS sequence"/>
</dbReference>
<feature type="compositionally biased region" description="Polar residues" evidence="1">
    <location>
        <begin position="151"/>
        <end position="160"/>
    </location>
</feature>
<reference evidence="2" key="1">
    <citation type="submission" date="2023-10" db="EMBL/GenBank/DDBJ databases">
        <authorList>
            <person name="Chen Y."/>
            <person name="Shah S."/>
            <person name="Dougan E. K."/>
            <person name="Thang M."/>
            <person name="Chan C."/>
        </authorList>
    </citation>
    <scope>NUCLEOTIDE SEQUENCE [LARGE SCALE GENOMIC DNA]</scope>
</reference>
<proteinExistence type="predicted"/>
<feature type="region of interest" description="Disordered" evidence="1">
    <location>
        <begin position="1"/>
        <end position="24"/>
    </location>
</feature>
<evidence type="ECO:0000313" key="3">
    <source>
        <dbReference type="Proteomes" id="UP001189429"/>
    </source>
</evidence>
<evidence type="ECO:0000256" key="1">
    <source>
        <dbReference type="SAM" id="MobiDB-lite"/>
    </source>
</evidence>
<protein>
    <submittedName>
        <fullName evidence="2">Uncharacterized protein</fullName>
    </submittedName>
</protein>
<name>A0ABN9QMD9_9DINO</name>
<comment type="caution">
    <text evidence="2">The sequence shown here is derived from an EMBL/GenBank/DDBJ whole genome shotgun (WGS) entry which is preliminary data.</text>
</comment>
<feature type="compositionally biased region" description="Polar residues" evidence="1">
    <location>
        <begin position="125"/>
        <end position="137"/>
    </location>
</feature>
<dbReference type="EMBL" id="CAUYUJ010003286">
    <property type="protein sequence ID" value="CAK0804644.1"/>
    <property type="molecule type" value="Genomic_DNA"/>
</dbReference>